<feature type="transmembrane region" description="Helical" evidence="8">
    <location>
        <begin position="153"/>
        <end position="175"/>
    </location>
</feature>
<evidence type="ECO:0000256" key="7">
    <source>
        <dbReference type="SAM" id="MobiDB-lite"/>
    </source>
</evidence>
<keyword evidence="3 6" id="KW-0812">Transmembrane</keyword>
<feature type="region of interest" description="Disordered" evidence="7">
    <location>
        <begin position="1"/>
        <end position="23"/>
    </location>
</feature>
<keyword evidence="4 8" id="KW-1133">Transmembrane helix</keyword>
<keyword evidence="5 8" id="KW-0472">Membrane</keyword>
<dbReference type="EMBL" id="BPVZ01000194">
    <property type="protein sequence ID" value="GKV45387.1"/>
    <property type="molecule type" value="Genomic_DNA"/>
</dbReference>
<dbReference type="AlphaFoldDB" id="A0AAV5MA53"/>
<evidence type="ECO:0000256" key="6">
    <source>
        <dbReference type="RuleBase" id="RU000477"/>
    </source>
</evidence>
<sequence>MENEDAISAPSTPATPGTPGAPLFGGFKGDRGGIYGRSKSLLKSCKCFSVEEWATEEGRLPSVSCSLPPPPVSLARKVGAEFVGTMILIFAGTATAIVNQKTQGSETLIGLAASTGLGVMIVILSTGHISGAHLNPSVTIAFAALKHFPWKHVPMYVGAQVMASLCAAFALKGIFHPMMGGGVTVPSVGLGQAFALEFIISFNLMFVVTAVATDTRAVSTFFLAPSAD</sequence>
<evidence type="ECO:0000256" key="3">
    <source>
        <dbReference type="ARBA" id="ARBA00022692"/>
    </source>
</evidence>
<dbReference type="InterPro" id="IPR022357">
    <property type="entry name" value="MIP_CS"/>
</dbReference>
<dbReference type="SUPFAM" id="SSF81338">
    <property type="entry name" value="Aquaporin-like"/>
    <property type="match status" value="1"/>
</dbReference>
<evidence type="ECO:0000313" key="9">
    <source>
        <dbReference type="EMBL" id="GKV45387.1"/>
    </source>
</evidence>
<dbReference type="PRINTS" id="PR00783">
    <property type="entry name" value="MINTRINSICP"/>
</dbReference>
<feature type="transmembrane region" description="Helical" evidence="8">
    <location>
        <begin position="110"/>
        <end position="133"/>
    </location>
</feature>
<evidence type="ECO:0000256" key="5">
    <source>
        <dbReference type="ARBA" id="ARBA00023136"/>
    </source>
</evidence>
<name>A0AAV5MA53_9ROSI</name>
<proteinExistence type="inferred from homology"/>
<evidence type="ECO:0008006" key="11">
    <source>
        <dbReference type="Google" id="ProtNLM"/>
    </source>
</evidence>
<feature type="transmembrane region" description="Helical" evidence="8">
    <location>
        <begin position="78"/>
        <end position="98"/>
    </location>
</feature>
<evidence type="ECO:0000313" key="10">
    <source>
        <dbReference type="Proteomes" id="UP001054252"/>
    </source>
</evidence>
<protein>
    <recommendedName>
        <fullName evidence="11">Aquaporin NIP6-1</fullName>
    </recommendedName>
</protein>
<dbReference type="Pfam" id="PF00230">
    <property type="entry name" value="MIP"/>
    <property type="match status" value="1"/>
</dbReference>
<evidence type="ECO:0000256" key="2">
    <source>
        <dbReference type="ARBA" id="ARBA00022448"/>
    </source>
</evidence>
<dbReference type="InterPro" id="IPR023271">
    <property type="entry name" value="Aquaporin-like"/>
</dbReference>
<dbReference type="InterPro" id="IPR000425">
    <property type="entry name" value="MIP"/>
</dbReference>
<dbReference type="PANTHER" id="PTHR45724">
    <property type="entry name" value="AQUAPORIN NIP2-1"/>
    <property type="match status" value="1"/>
</dbReference>
<gene>
    <name evidence="9" type="ORF">SLEP1_g52475</name>
</gene>
<comment type="similarity">
    <text evidence="6">Belongs to the MIP/aquaporin (TC 1.A.8) family.</text>
</comment>
<dbReference type="InterPro" id="IPR034294">
    <property type="entry name" value="Aquaporin_transptr"/>
</dbReference>
<dbReference type="Proteomes" id="UP001054252">
    <property type="component" value="Unassembled WGS sequence"/>
</dbReference>
<comment type="caution">
    <text evidence="9">The sequence shown here is derived from an EMBL/GenBank/DDBJ whole genome shotgun (WGS) entry which is preliminary data.</text>
</comment>
<keyword evidence="2 6" id="KW-0813">Transport</keyword>
<organism evidence="9 10">
    <name type="scientific">Rubroshorea leprosula</name>
    <dbReference type="NCBI Taxonomy" id="152421"/>
    <lineage>
        <taxon>Eukaryota</taxon>
        <taxon>Viridiplantae</taxon>
        <taxon>Streptophyta</taxon>
        <taxon>Embryophyta</taxon>
        <taxon>Tracheophyta</taxon>
        <taxon>Spermatophyta</taxon>
        <taxon>Magnoliopsida</taxon>
        <taxon>eudicotyledons</taxon>
        <taxon>Gunneridae</taxon>
        <taxon>Pentapetalae</taxon>
        <taxon>rosids</taxon>
        <taxon>malvids</taxon>
        <taxon>Malvales</taxon>
        <taxon>Dipterocarpaceae</taxon>
        <taxon>Rubroshorea</taxon>
    </lineage>
</organism>
<reference evidence="9 10" key="1">
    <citation type="journal article" date="2021" name="Commun. Biol.">
        <title>The genome of Shorea leprosula (Dipterocarpaceae) highlights the ecological relevance of drought in aseasonal tropical rainforests.</title>
        <authorList>
            <person name="Ng K.K.S."/>
            <person name="Kobayashi M.J."/>
            <person name="Fawcett J.A."/>
            <person name="Hatakeyama M."/>
            <person name="Paape T."/>
            <person name="Ng C.H."/>
            <person name="Ang C.C."/>
            <person name="Tnah L.H."/>
            <person name="Lee C.T."/>
            <person name="Nishiyama T."/>
            <person name="Sese J."/>
            <person name="O'Brien M.J."/>
            <person name="Copetti D."/>
            <person name="Mohd Noor M.I."/>
            <person name="Ong R.C."/>
            <person name="Putra M."/>
            <person name="Sireger I.Z."/>
            <person name="Indrioko S."/>
            <person name="Kosugi Y."/>
            <person name="Izuno A."/>
            <person name="Isagi Y."/>
            <person name="Lee S.L."/>
            <person name="Shimizu K.K."/>
        </authorList>
    </citation>
    <scope>NUCLEOTIDE SEQUENCE [LARGE SCALE GENOMIC DNA]</scope>
    <source>
        <strain evidence="9">214</strain>
    </source>
</reference>
<dbReference type="PANTHER" id="PTHR45724:SF19">
    <property type="entry name" value="AQUAPORIN NIP6-1"/>
    <property type="match status" value="1"/>
</dbReference>
<evidence type="ECO:0000256" key="4">
    <source>
        <dbReference type="ARBA" id="ARBA00022989"/>
    </source>
</evidence>
<comment type="subcellular location">
    <subcellularLocation>
        <location evidence="1">Membrane</location>
        <topology evidence="1">Multi-pass membrane protein</topology>
    </subcellularLocation>
</comment>
<feature type="compositionally biased region" description="Low complexity" evidence="7">
    <location>
        <begin position="8"/>
        <end position="22"/>
    </location>
</feature>
<dbReference type="Gene3D" id="1.20.1080.10">
    <property type="entry name" value="Glycerol uptake facilitator protein"/>
    <property type="match status" value="1"/>
</dbReference>
<feature type="transmembrane region" description="Helical" evidence="8">
    <location>
        <begin position="187"/>
        <end position="212"/>
    </location>
</feature>
<dbReference type="PROSITE" id="PS00221">
    <property type="entry name" value="MIP"/>
    <property type="match status" value="1"/>
</dbReference>
<evidence type="ECO:0000256" key="1">
    <source>
        <dbReference type="ARBA" id="ARBA00004141"/>
    </source>
</evidence>
<evidence type="ECO:0000256" key="8">
    <source>
        <dbReference type="SAM" id="Phobius"/>
    </source>
</evidence>
<dbReference type="GO" id="GO:0016020">
    <property type="term" value="C:membrane"/>
    <property type="evidence" value="ECO:0007669"/>
    <property type="project" value="UniProtKB-SubCell"/>
</dbReference>
<keyword evidence="10" id="KW-1185">Reference proteome</keyword>
<dbReference type="GO" id="GO:0015267">
    <property type="term" value="F:channel activity"/>
    <property type="evidence" value="ECO:0007669"/>
    <property type="project" value="InterPro"/>
</dbReference>
<accession>A0AAV5MA53</accession>